<dbReference type="AlphaFoldDB" id="A0A1M4WY92"/>
<comment type="caution">
    <text evidence="1">The sequence shown here is derived from an EMBL/GenBank/DDBJ whole genome shotgun (WGS) entry which is preliminary data.</text>
</comment>
<organism evidence="1 2">
    <name type="scientific">Marinitoga hydrogenitolerans (strain DSM 16785 / JCM 12826 / AT1271)</name>
    <dbReference type="NCBI Taxonomy" id="1122195"/>
    <lineage>
        <taxon>Bacteria</taxon>
        <taxon>Thermotogati</taxon>
        <taxon>Thermotogota</taxon>
        <taxon>Thermotogae</taxon>
        <taxon>Petrotogales</taxon>
        <taxon>Petrotogaceae</taxon>
        <taxon>Marinitoga</taxon>
    </lineage>
</organism>
<gene>
    <name evidence="1" type="ORF">SAMN02745164_01286</name>
</gene>
<name>A0A1M4WY92_MARH1</name>
<keyword evidence="2" id="KW-1185">Reference proteome</keyword>
<dbReference type="STRING" id="1122195.SAMN02745164_01286"/>
<dbReference type="EMBL" id="FQUI01000019">
    <property type="protein sequence ID" value="SHE86178.1"/>
    <property type="molecule type" value="Genomic_DNA"/>
</dbReference>
<evidence type="ECO:0000313" key="2">
    <source>
        <dbReference type="Proteomes" id="UP000184334"/>
    </source>
</evidence>
<evidence type="ECO:0008006" key="3">
    <source>
        <dbReference type="Google" id="ProtNLM"/>
    </source>
</evidence>
<reference evidence="1" key="1">
    <citation type="submission" date="2016-11" db="EMBL/GenBank/DDBJ databases">
        <authorList>
            <person name="Varghese N."/>
            <person name="Submissions S."/>
        </authorList>
    </citation>
    <scope>NUCLEOTIDE SEQUENCE [LARGE SCALE GENOMIC DNA]</scope>
    <source>
        <strain evidence="1">DSM 16785</strain>
    </source>
</reference>
<protein>
    <recommendedName>
        <fullName evidence="3">Cyclic nucleotide-binding domain-containing protein</fullName>
    </recommendedName>
</protein>
<accession>A0A1M4WY92</accession>
<evidence type="ECO:0000313" key="1">
    <source>
        <dbReference type="EMBL" id="SHE86178.1"/>
    </source>
</evidence>
<dbReference type="Proteomes" id="UP000184334">
    <property type="component" value="Unassembled WGS sequence"/>
</dbReference>
<sequence>MIFLQISLIKKMLVKKMKCELITNLSRDIKEIAYIQNGIVISTLKYEETEKLGQVFCEGDYFGLDSLVFGINLIDYYKVGKTRFKKESYQLFVELLKDNDYYDKFFLNLKITFLEIASFMKKREEEVLLLNLRKIYNRSSDIKGLPKDFILKYISEEKINSLLENELIKDDNEFFYYNPK</sequence>
<proteinExistence type="predicted"/>